<evidence type="ECO:0000259" key="1">
    <source>
        <dbReference type="Pfam" id="PF00534"/>
    </source>
</evidence>
<reference evidence="3 4" key="1">
    <citation type="journal article" date="2015" name="Antonie Van Leeuwenhoek">
        <title>A phylogenomic and molecular marker based taxonomic framework for the order Xanthomonadales: proposal to transfer the families Algiphilaceae and Solimonadaceae to the order Nevskiales ord. nov. and to create a new family within the order Xanthomonadales, the family Rhodanobacteraceae fam. nov., containing the genus Rhodanobacter and its closest relatives.</title>
        <authorList>
            <person name="Naushad S."/>
            <person name="Adeolu M."/>
            <person name="Wong S."/>
            <person name="Sohail M."/>
            <person name="Schellhorn H.E."/>
            <person name="Gupta R.S."/>
        </authorList>
    </citation>
    <scope>NUCLEOTIDE SEQUENCE [LARGE SCALE GENOMIC DNA]</scope>
    <source>
        <strain evidence="3 4">DSM 16301</strain>
    </source>
</reference>
<evidence type="ECO:0000259" key="2">
    <source>
        <dbReference type="Pfam" id="PF13579"/>
    </source>
</evidence>
<dbReference type="PANTHER" id="PTHR45947:SF13">
    <property type="entry name" value="TRANSFERASE"/>
    <property type="match status" value="1"/>
</dbReference>
<dbReference type="STRING" id="1440762.Y882_12365"/>
<gene>
    <name evidence="3" type="ORF">Y882_12365</name>
</gene>
<dbReference type="RefSeq" id="WP_046972179.1">
    <property type="nucleotide sequence ID" value="NZ_JPLA01000030.1"/>
</dbReference>
<sequence>MKILFVHALADPHAGGGAEVTLWTLMRAMTRLGHECVLLAASDREGLRREVVDGVTVYSAKLRNVYLPQHNKQRPALQKALWHALDSANPFMQGFLKEVIAAERPDVASVHCLNGWSVLAMQTLRRARLPIVQVLHGYEYICVRSTMYHSGKNCGSQCQSCHLFRLPHRRLSRHADAVVGVSSFTLDRHLEQGYFCDVPIRRVIHNARDPRTLGLGSAATERASDEPLRIGYIGRLDPSKGIELLLQAFDKADAGNAELWIAGSGQPDHEQFLRSQKVSKRVRFLGRVPQSAFYPNVDITVVPSLWEEPLGMVVAESMAFGKPVLGARRGGIAEMIVDGENGLLFDSESVGELVRAIETVAHDSALRLSMGVKARESGRAFVDPEAWATKYLELYAEISGAINA</sequence>
<evidence type="ECO:0000313" key="3">
    <source>
        <dbReference type="EMBL" id="KLD63199.1"/>
    </source>
</evidence>
<dbReference type="InterPro" id="IPR028098">
    <property type="entry name" value="Glyco_trans_4-like_N"/>
</dbReference>
<dbReference type="Pfam" id="PF00534">
    <property type="entry name" value="Glycos_transf_1"/>
    <property type="match status" value="1"/>
</dbReference>
<name>A0A0G9H208_9GAMM</name>
<organism evidence="3 4">
    <name type="scientific">Dyella japonica DSM 16301</name>
    <dbReference type="NCBI Taxonomy" id="1440762"/>
    <lineage>
        <taxon>Bacteria</taxon>
        <taxon>Pseudomonadati</taxon>
        <taxon>Pseudomonadota</taxon>
        <taxon>Gammaproteobacteria</taxon>
        <taxon>Lysobacterales</taxon>
        <taxon>Rhodanobacteraceae</taxon>
        <taxon>Dyella</taxon>
    </lineage>
</organism>
<dbReference type="GO" id="GO:0016757">
    <property type="term" value="F:glycosyltransferase activity"/>
    <property type="evidence" value="ECO:0007669"/>
    <property type="project" value="InterPro"/>
</dbReference>
<feature type="domain" description="Glycosyltransferase subfamily 4-like N-terminal" evidence="2">
    <location>
        <begin position="16"/>
        <end position="198"/>
    </location>
</feature>
<evidence type="ECO:0008006" key="5">
    <source>
        <dbReference type="Google" id="ProtNLM"/>
    </source>
</evidence>
<dbReference type="OrthoDB" id="9062832at2"/>
<dbReference type="Gene3D" id="3.40.50.2000">
    <property type="entry name" value="Glycogen Phosphorylase B"/>
    <property type="match status" value="2"/>
</dbReference>
<dbReference type="CDD" id="cd03823">
    <property type="entry name" value="GT4_ExpE7-like"/>
    <property type="match status" value="1"/>
</dbReference>
<dbReference type="InterPro" id="IPR050194">
    <property type="entry name" value="Glycosyltransferase_grp1"/>
</dbReference>
<accession>A0A0G9H208</accession>
<dbReference type="Proteomes" id="UP000035481">
    <property type="component" value="Unassembled WGS sequence"/>
</dbReference>
<dbReference type="SUPFAM" id="SSF53756">
    <property type="entry name" value="UDP-Glycosyltransferase/glycogen phosphorylase"/>
    <property type="match status" value="1"/>
</dbReference>
<dbReference type="AlphaFoldDB" id="A0A0G9H208"/>
<protein>
    <recommendedName>
        <fullName evidence="5">Glycosyl transferase family 1</fullName>
    </recommendedName>
</protein>
<dbReference type="InterPro" id="IPR001296">
    <property type="entry name" value="Glyco_trans_1"/>
</dbReference>
<dbReference type="EMBL" id="JPLA01000030">
    <property type="protein sequence ID" value="KLD63199.1"/>
    <property type="molecule type" value="Genomic_DNA"/>
</dbReference>
<feature type="domain" description="Glycosyl transferase family 1" evidence="1">
    <location>
        <begin position="224"/>
        <end position="376"/>
    </location>
</feature>
<comment type="caution">
    <text evidence="3">The sequence shown here is derived from an EMBL/GenBank/DDBJ whole genome shotgun (WGS) entry which is preliminary data.</text>
</comment>
<dbReference type="PANTHER" id="PTHR45947">
    <property type="entry name" value="SULFOQUINOVOSYL TRANSFERASE SQD2"/>
    <property type="match status" value="1"/>
</dbReference>
<evidence type="ECO:0000313" key="4">
    <source>
        <dbReference type="Proteomes" id="UP000035481"/>
    </source>
</evidence>
<proteinExistence type="predicted"/>
<dbReference type="PATRIC" id="fig|1440762.4.peg.2114"/>
<dbReference type="Pfam" id="PF13579">
    <property type="entry name" value="Glyco_trans_4_4"/>
    <property type="match status" value="1"/>
</dbReference>